<reference evidence="30 31" key="1">
    <citation type="journal article" date="2021" name="bioRxiv">
        <title>The Gossypium anomalum genome as a resource for cotton improvement and evolutionary analysis of hybrid incompatibility.</title>
        <authorList>
            <person name="Grover C.E."/>
            <person name="Yuan D."/>
            <person name="Arick M.A."/>
            <person name="Miller E.R."/>
            <person name="Hu G."/>
            <person name="Peterson D.G."/>
            <person name="Wendel J.F."/>
            <person name="Udall J.A."/>
        </authorList>
    </citation>
    <scope>NUCLEOTIDE SEQUENCE [LARGE SCALE GENOMIC DNA]</scope>
    <source>
        <strain evidence="30">JFW-Udall</strain>
        <tissue evidence="30">Leaf</tissue>
    </source>
</reference>
<evidence type="ECO:0000256" key="23">
    <source>
        <dbReference type="PIRSR" id="PIRSR600823-2"/>
    </source>
</evidence>
<feature type="disulfide bond" evidence="26">
    <location>
        <begin position="204"/>
        <end position="236"/>
    </location>
</feature>
<dbReference type="InterPro" id="IPR000823">
    <property type="entry name" value="Peroxidase_pln"/>
</dbReference>
<feature type="compositionally biased region" description="Polar residues" evidence="27">
    <location>
        <begin position="650"/>
        <end position="669"/>
    </location>
</feature>
<dbReference type="InterPro" id="IPR002016">
    <property type="entry name" value="Haem_peroxidase"/>
</dbReference>
<keyword evidence="19" id="KW-0325">Glycoprotein</keyword>
<dbReference type="FunFam" id="1.10.420.10:FF:000001">
    <property type="entry name" value="Peroxidase"/>
    <property type="match status" value="1"/>
</dbReference>
<keyword evidence="14" id="KW-1133">Transmembrane helix</keyword>
<evidence type="ECO:0000256" key="26">
    <source>
        <dbReference type="PIRSR" id="PIRSR600823-5"/>
    </source>
</evidence>
<keyword evidence="16 24" id="KW-0408">Iron</keyword>
<evidence type="ECO:0000256" key="4">
    <source>
        <dbReference type="ARBA" id="ARBA00008361"/>
    </source>
</evidence>
<feature type="binding site" evidence="23">
    <location>
        <position position="167"/>
    </location>
    <ligand>
        <name>substrate</name>
    </ligand>
</feature>
<evidence type="ECO:0000256" key="9">
    <source>
        <dbReference type="ARBA" id="ARBA00022679"/>
    </source>
</evidence>
<dbReference type="FunFam" id="3.40.50.150:FF:000084">
    <property type="entry name" value="probable methyltransferase PMT23"/>
    <property type="match status" value="1"/>
</dbReference>
<feature type="compositionally biased region" description="Polar residues" evidence="27">
    <location>
        <begin position="381"/>
        <end position="390"/>
    </location>
</feature>
<dbReference type="PROSITE" id="PS00436">
    <property type="entry name" value="PEROXIDASE_2"/>
    <property type="match status" value="1"/>
</dbReference>
<dbReference type="Proteomes" id="UP000701853">
    <property type="component" value="Chromosome 11"/>
</dbReference>
<evidence type="ECO:0000256" key="19">
    <source>
        <dbReference type="ARBA" id="ARBA00023180"/>
    </source>
</evidence>
<dbReference type="AlphaFoldDB" id="A0A8J5XV71"/>
<dbReference type="PRINTS" id="PR00458">
    <property type="entry name" value="PEROXIDASE"/>
</dbReference>
<dbReference type="PRINTS" id="PR00461">
    <property type="entry name" value="PLPEROXIDASE"/>
</dbReference>
<evidence type="ECO:0000313" key="31">
    <source>
        <dbReference type="Proteomes" id="UP000701853"/>
    </source>
</evidence>
<dbReference type="GO" id="GO:0005802">
    <property type="term" value="C:trans-Golgi network"/>
    <property type="evidence" value="ECO:0007669"/>
    <property type="project" value="TreeGrafter"/>
</dbReference>
<feature type="chain" id="PRO_5035320817" description="peroxidase" evidence="28">
    <location>
        <begin position="22"/>
        <end position="1262"/>
    </location>
</feature>
<comment type="cofactor">
    <cofactor evidence="24">
        <name>Ca(2+)</name>
        <dbReference type="ChEBI" id="CHEBI:29108"/>
    </cofactor>
    <text evidence="24">Binds 2 calcium ions per subunit.</text>
</comment>
<feature type="binding site" evidence="24">
    <location>
        <position position="78"/>
    </location>
    <ligand>
        <name>Ca(2+)</name>
        <dbReference type="ChEBI" id="CHEBI:29108"/>
        <label>1</label>
    </ligand>
</feature>
<dbReference type="GO" id="GO:0032259">
    <property type="term" value="P:methylation"/>
    <property type="evidence" value="ECO:0007669"/>
    <property type="project" value="UniProtKB-KW"/>
</dbReference>
<comment type="catalytic activity">
    <reaction evidence="1">
        <text>2 a phenolic donor + H2O2 = 2 a phenolic radical donor + 2 H2O</text>
        <dbReference type="Rhea" id="RHEA:56136"/>
        <dbReference type="ChEBI" id="CHEBI:15377"/>
        <dbReference type="ChEBI" id="CHEBI:16240"/>
        <dbReference type="ChEBI" id="CHEBI:139520"/>
        <dbReference type="ChEBI" id="CHEBI:139521"/>
        <dbReference type="EC" id="1.11.1.7"/>
    </reaction>
</comment>
<evidence type="ECO:0000256" key="1">
    <source>
        <dbReference type="ARBA" id="ARBA00000189"/>
    </source>
</evidence>
<dbReference type="InterPro" id="IPR019794">
    <property type="entry name" value="Peroxidases_AS"/>
</dbReference>
<dbReference type="InterPro" id="IPR019793">
    <property type="entry name" value="Peroxidases_heam-ligand_BS"/>
</dbReference>
<keyword evidence="10" id="KW-0812">Transmembrane</keyword>
<evidence type="ECO:0000256" key="3">
    <source>
        <dbReference type="ARBA" id="ARBA00006873"/>
    </source>
</evidence>
<keyword evidence="13" id="KW-0735">Signal-anchor</keyword>
<proteinExistence type="inferred from homology"/>
<feature type="region of interest" description="Disordered" evidence="27">
    <location>
        <begin position="364"/>
        <end position="726"/>
    </location>
</feature>
<dbReference type="EMBL" id="JAHUZN010000011">
    <property type="protein sequence ID" value="KAG8477026.1"/>
    <property type="molecule type" value="Genomic_DNA"/>
</dbReference>
<evidence type="ECO:0000256" key="25">
    <source>
        <dbReference type="PIRSR" id="PIRSR600823-4"/>
    </source>
</evidence>
<feature type="binding site" evidence="24">
    <location>
        <position position="71"/>
    </location>
    <ligand>
        <name>Ca(2+)</name>
        <dbReference type="ChEBI" id="CHEBI:29108"/>
        <label>1</label>
    </ligand>
</feature>
<evidence type="ECO:0000256" key="20">
    <source>
        <dbReference type="ARBA" id="ARBA00023324"/>
    </source>
</evidence>
<dbReference type="EC" id="1.11.1.7" evidence="5"/>
<gene>
    <name evidence="30" type="ORF">CXB51_030702</name>
</gene>
<dbReference type="GO" id="GO:0046872">
    <property type="term" value="F:metal ion binding"/>
    <property type="evidence" value="ECO:0007669"/>
    <property type="project" value="UniProtKB-KW"/>
</dbReference>
<feature type="disulfide bond" evidence="26">
    <location>
        <begin position="72"/>
        <end position="77"/>
    </location>
</feature>
<feature type="compositionally biased region" description="Polar residues" evidence="27">
    <location>
        <begin position="628"/>
        <end position="640"/>
    </location>
</feature>
<evidence type="ECO:0000256" key="10">
    <source>
        <dbReference type="ARBA" id="ARBA00022692"/>
    </source>
</evidence>
<dbReference type="Pfam" id="PF00141">
    <property type="entry name" value="peroxidase"/>
    <property type="match status" value="1"/>
</dbReference>
<dbReference type="SUPFAM" id="SSF48113">
    <property type="entry name" value="Heme-dependent peroxidases"/>
    <property type="match status" value="1"/>
</dbReference>
<evidence type="ECO:0000256" key="15">
    <source>
        <dbReference type="ARBA" id="ARBA00023002"/>
    </source>
</evidence>
<sequence length="1262" mass="142507">MVHYIIVITLLALGLAPNCLSSKTVGGGYLYPQFYDHSCPKAQEIVRNVVAKAVAKEPRMAASLLRLHFHDCFVKGCDASILLDSSGSIISEKRSNPNRNSARGFEVIDEIKAVMEKECPHTVSCADIMALAARDSTVLTGGPSWEVPLGRRDARGASLSGSNNNIPAPNNTFQTILTKFKLQGLDIVDLVALSGSHTIGNARCTSFRQRLYNQSGNGQPDNTLDQSYASQLRRNCPRSGGDQNLFFLDFVSPIKFDNSYFKNLLANKGLLNSDQVLFTKNGESRELVKTYAYNQELFFLQFAKSMIKMGDISPLTGYRVCIPVCHSRVAKRSSSVSYASTVTTVVFVTLCVLGVWMLTSNSISSPQTTTTTRTVTDTNSDIAFSGSNEEQPSKINEDQKDKAVFEDNPGQLPDEAVKPDDDKVSESDDLDKVKEGAAVEENRHGLQGKESAEEQEKQKMSETQISEESVLTQNQQSKQNGLKEVEDNKQMSNEEPIKVHQEETINNQDPSEDQDQIRAVAKKQINEKPKERRAKKKKKHAESIERPLETTMIGKSKKDDVAEMEDEPSVNKPKIQDQLEEDEPKGTKQLNQDQLEEDESKGTKQLNQDQLEPDEPKGNKLQNHDQQESQVQGIDNATFNDETKDKPEILNTTQTDTFQSLLKTKTNQETTEKDSQIEAQQQHESTSEETLGSTIPKESTESKNAWKSQKAQSENEKERRRDESSGKEGLYGYTWHLCNVTAGPDYIPCLDNEKALKKLRSTRHFEHRERHCPEEGPTCLVPLPKGYKRPISWPKSRDKIWYNNVPHTKLAEFKGHQNWVKVSGDFLTFPGGGTQFIHGALHYIDFLQQSVPNLKWGKRTRVILDVGCGVASFGGYLFDRDVLTMSFAPKDEHEAQVQFALERGIPAISAVMGSQRLQFPCRVFDVVHCARCRVPWHAENGMLLLELNRVLRPGGYFIWSATPVYQKLPEDVEIWNAMSSLTKAMCWDLVTIKRDKLNSVSAAIYRKPITNECYDKRSDNNPPMCKENDDANAVWHVPLRACMHRVPINPAERGTRWPAHWPNRLQKAPYWLNRTQMGIYGKPAPQDFLKDYEHWTRVVSKLYMSGLGISWSNVRNVMDMRAVYGGFAAALKDIKVWVMNVVNLDSPDTLPIIYERGLFGMYHDWCESFSTYPRSYDLLHADHLFSKLEKRCKLQPVLAEVDRIVRPGGKLIVRDESDAIGEVENLLKSLHWEVHLTFSKDQEGILSAQKGDWRPTAYQASI</sequence>
<feature type="binding site" evidence="24">
    <location>
        <position position="257"/>
    </location>
    <ligand>
        <name>Ca(2+)</name>
        <dbReference type="ChEBI" id="CHEBI:29108"/>
        <label>2</label>
    </ligand>
</feature>
<feature type="compositionally biased region" description="Polar residues" evidence="27">
    <location>
        <begin position="461"/>
        <end position="480"/>
    </location>
</feature>
<dbReference type="GO" id="GO:0140825">
    <property type="term" value="F:lactoperoxidase activity"/>
    <property type="evidence" value="ECO:0007669"/>
    <property type="project" value="UniProtKB-EC"/>
</dbReference>
<feature type="compositionally biased region" description="Basic residues" evidence="27">
    <location>
        <begin position="531"/>
        <end position="540"/>
    </location>
</feature>
<feature type="compositionally biased region" description="Basic and acidic residues" evidence="27">
    <location>
        <begin position="415"/>
        <end position="444"/>
    </location>
</feature>
<name>A0A8J5XV71_9ROSI</name>
<feature type="compositionally biased region" description="Basic and acidic residues" evidence="27">
    <location>
        <begin position="614"/>
        <end position="627"/>
    </location>
</feature>
<keyword evidence="17" id="KW-0472">Membrane</keyword>
<dbReference type="InterPro" id="IPR004159">
    <property type="entry name" value="Put_SAM_MeTrfase"/>
</dbReference>
<feature type="site" description="Transition state stabilizer" evidence="25">
    <location>
        <position position="66"/>
    </location>
</feature>
<keyword evidence="9" id="KW-0808">Transferase</keyword>
<feature type="compositionally biased region" description="Basic and acidic residues" evidence="27">
    <location>
        <begin position="450"/>
        <end position="460"/>
    </location>
</feature>
<feature type="binding site" evidence="24">
    <location>
        <position position="80"/>
    </location>
    <ligand>
        <name>Ca(2+)</name>
        <dbReference type="ChEBI" id="CHEBI:29108"/>
        <label>1</label>
    </ligand>
</feature>
<evidence type="ECO:0000259" key="29">
    <source>
        <dbReference type="PROSITE" id="PS50873"/>
    </source>
</evidence>
<dbReference type="InterPro" id="IPR010255">
    <property type="entry name" value="Haem_peroxidase_sf"/>
</dbReference>
<dbReference type="PANTHER" id="PTHR10108">
    <property type="entry name" value="SAM-DEPENDENT METHYLTRANSFERASE"/>
    <property type="match status" value="1"/>
</dbReference>
<evidence type="ECO:0000256" key="2">
    <source>
        <dbReference type="ARBA" id="ARBA00002322"/>
    </source>
</evidence>
<keyword evidence="11 24" id="KW-0479">Metal-binding</keyword>
<keyword evidence="31" id="KW-1185">Reference proteome</keyword>
<organism evidence="30 31">
    <name type="scientific">Gossypium anomalum</name>
    <dbReference type="NCBI Taxonomy" id="47600"/>
    <lineage>
        <taxon>Eukaryota</taxon>
        <taxon>Viridiplantae</taxon>
        <taxon>Streptophyta</taxon>
        <taxon>Embryophyta</taxon>
        <taxon>Tracheophyta</taxon>
        <taxon>Spermatophyta</taxon>
        <taxon>Magnoliopsida</taxon>
        <taxon>eudicotyledons</taxon>
        <taxon>Gunneridae</taxon>
        <taxon>Pentapetalae</taxon>
        <taxon>rosids</taxon>
        <taxon>malvids</taxon>
        <taxon>Malvales</taxon>
        <taxon>Malvaceae</taxon>
        <taxon>Malvoideae</taxon>
        <taxon>Gossypium</taxon>
    </lineage>
</organism>
<evidence type="ECO:0000256" key="28">
    <source>
        <dbReference type="SAM" id="SignalP"/>
    </source>
</evidence>
<feature type="compositionally biased region" description="Basic and acidic residues" evidence="27">
    <location>
        <begin position="713"/>
        <end position="726"/>
    </location>
</feature>
<evidence type="ECO:0000256" key="22">
    <source>
        <dbReference type="PIRSR" id="PIRSR600823-1"/>
    </source>
</evidence>
<comment type="similarity">
    <text evidence="4">Belongs to the methyltransferase superfamily.</text>
</comment>
<evidence type="ECO:0000256" key="14">
    <source>
        <dbReference type="ARBA" id="ARBA00022989"/>
    </source>
</evidence>
<accession>A0A8J5XV71</accession>
<evidence type="ECO:0000256" key="27">
    <source>
        <dbReference type="SAM" id="MobiDB-lite"/>
    </source>
</evidence>
<evidence type="ECO:0000256" key="11">
    <source>
        <dbReference type="ARBA" id="ARBA00022723"/>
    </source>
</evidence>
<keyword evidence="8" id="KW-0349">Heme</keyword>
<evidence type="ECO:0000313" key="30">
    <source>
        <dbReference type="EMBL" id="KAG8477026.1"/>
    </source>
</evidence>
<feature type="compositionally biased region" description="Basic and acidic residues" evidence="27">
    <location>
        <begin position="391"/>
        <end position="405"/>
    </location>
</feature>
<dbReference type="Gene3D" id="1.10.520.10">
    <property type="match status" value="1"/>
</dbReference>
<feature type="signal peptide" evidence="28">
    <location>
        <begin position="1"/>
        <end position="21"/>
    </location>
</feature>
<dbReference type="InterPro" id="IPR033905">
    <property type="entry name" value="Secretory_peroxidase"/>
</dbReference>
<keyword evidence="12 24" id="KW-0106">Calcium</keyword>
<dbReference type="GO" id="GO:0008168">
    <property type="term" value="F:methyltransferase activity"/>
    <property type="evidence" value="ECO:0007669"/>
    <property type="project" value="UniProtKB-KW"/>
</dbReference>
<evidence type="ECO:0000256" key="17">
    <source>
        <dbReference type="ARBA" id="ARBA00023136"/>
    </source>
</evidence>
<comment type="cofactor">
    <cofactor evidence="24">
        <name>heme b</name>
        <dbReference type="ChEBI" id="CHEBI:60344"/>
    </cofactor>
    <text evidence="24">Binds 1 heme b (iron(II)-protoporphyrin IX) group per subunit.</text>
</comment>
<feature type="binding site" evidence="24">
    <location>
        <position position="76"/>
    </location>
    <ligand>
        <name>Ca(2+)</name>
        <dbReference type="ChEBI" id="CHEBI:29108"/>
        <label>1</label>
    </ligand>
</feature>
<protein>
    <recommendedName>
        <fullName evidence="5">peroxidase</fullName>
        <ecNumber evidence="5">1.11.1.7</ecNumber>
    </recommendedName>
</protein>
<evidence type="ECO:0000256" key="21">
    <source>
        <dbReference type="ARBA" id="ARBA00060399"/>
    </source>
</evidence>
<feature type="binding site" evidence="24">
    <location>
        <position position="92"/>
    </location>
    <ligand>
        <name>Ca(2+)</name>
        <dbReference type="ChEBI" id="CHEBI:29108"/>
        <label>1</label>
    </ligand>
</feature>
<comment type="caution">
    <text evidence="30">The sequence shown here is derived from an EMBL/GenBank/DDBJ whole genome shotgun (WGS) entry which is preliminary data.</text>
</comment>
<dbReference type="GO" id="GO:0042744">
    <property type="term" value="P:hydrogen peroxide catabolic process"/>
    <property type="evidence" value="ECO:0007669"/>
    <property type="project" value="UniProtKB-KW"/>
</dbReference>
<keyword evidence="15" id="KW-0560">Oxidoreductase</keyword>
<evidence type="ECO:0000256" key="13">
    <source>
        <dbReference type="ARBA" id="ARBA00022968"/>
    </source>
</evidence>
<evidence type="ECO:0000256" key="18">
    <source>
        <dbReference type="ARBA" id="ARBA00023157"/>
    </source>
</evidence>
<feature type="binding site" evidence="24">
    <location>
        <position position="249"/>
    </location>
    <ligand>
        <name>Ca(2+)</name>
        <dbReference type="ChEBI" id="CHEBI:29108"/>
        <label>2</label>
    </ligand>
</feature>
<dbReference type="Gene3D" id="1.10.420.10">
    <property type="entry name" value="Peroxidase, domain 2"/>
    <property type="match status" value="1"/>
</dbReference>
<dbReference type="GO" id="GO:0006979">
    <property type="term" value="P:response to oxidative stress"/>
    <property type="evidence" value="ECO:0007669"/>
    <property type="project" value="InterPro"/>
</dbReference>
<dbReference type="CDD" id="cd00693">
    <property type="entry name" value="secretory_peroxidase"/>
    <property type="match status" value="1"/>
</dbReference>
<dbReference type="PROSITE" id="PS50873">
    <property type="entry name" value="PEROXIDASE_4"/>
    <property type="match status" value="1"/>
</dbReference>
<evidence type="ECO:0000256" key="7">
    <source>
        <dbReference type="ARBA" id="ARBA00022603"/>
    </source>
</evidence>
<evidence type="ECO:0000256" key="12">
    <source>
        <dbReference type="ARBA" id="ARBA00022837"/>
    </source>
</evidence>
<keyword evidence="28" id="KW-0732">Signal</keyword>
<comment type="subcellular location">
    <subcellularLocation>
        <location evidence="21">Endomembrane system</location>
        <topology evidence="21">Single-pass type II membrane protein</topology>
    </subcellularLocation>
</comment>
<dbReference type="PANTHER" id="PTHR10108:SF1077">
    <property type="entry name" value="METHYLTRANSFERASE PMT27-RELATED"/>
    <property type="match status" value="1"/>
</dbReference>
<dbReference type="Gene3D" id="3.40.50.150">
    <property type="entry name" value="Vaccinia Virus protein VP39"/>
    <property type="match status" value="1"/>
</dbReference>
<feature type="compositionally biased region" description="Polar residues" evidence="27">
    <location>
        <begin position="677"/>
        <end position="712"/>
    </location>
</feature>
<feature type="domain" description="Plant heme peroxidase family profile" evidence="29">
    <location>
        <begin position="29"/>
        <end position="337"/>
    </location>
</feature>
<dbReference type="InterPro" id="IPR029063">
    <property type="entry name" value="SAM-dependent_MTases_sf"/>
</dbReference>
<keyword evidence="20" id="KW-0376">Hydrogen peroxide</keyword>
<dbReference type="OrthoDB" id="2013972at2759"/>
<dbReference type="PROSITE" id="PS00435">
    <property type="entry name" value="PEROXIDASE_1"/>
    <property type="match status" value="1"/>
</dbReference>
<dbReference type="SUPFAM" id="SSF53335">
    <property type="entry name" value="S-adenosyl-L-methionine-dependent methyltransferases"/>
    <property type="match status" value="2"/>
</dbReference>
<evidence type="ECO:0000256" key="8">
    <source>
        <dbReference type="ARBA" id="ARBA00022617"/>
    </source>
</evidence>
<keyword evidence="18 26" id="KW-1015">Disulfide bond</keyword>
<keyword evidence="6" id="KW-0575">Peroxidase</keyword>
<dbReference type="GO" id="GO:0005768">
    <property type="term" value="C:endosome"/>
    <property type="evidence" value="ECO:0007669"/>
    <property type="project" value="TreeGrafter"/>
</dbReference>
<dbReference type="Pfam" id="PF03141">
    <property type="entry name" value="Methyltransf_29"/>
    <property type="match status" value="1"/>
</dbReference>
<feature type="binding site" evidence="24">
    <location>
        <position position="198"/>
    </location>
    <ligand>
        <name>Ca(2+)</name>
        <dbReference type="ChEBI" id="CHEBI:29108"/>
        <label>2</label>
    </ligand>
</feature>
<feature type="binding site" description="axial binding residue" evidence="24">
    <location>
        <position position="197"/>
    </location>
    <ligand>
        <name>heme b</name>
        <dbReference type="ChEBI" id="CHEBI:60344"/>
    </ligand>
    <ligandPart>
        <name>Fe</name>
        <dbReference type="ChEBI" id="CHEBI:18248"/>
    </ligandPart>
</feature>
<feature type="active site" description="Proton acceptor" evidence="22">
    <location>
        <position position="70"/>
    </location>
</feature>
<comment type="similarity">
    <text evidence="3">Belongs to the peroxidase family. Ascorbate peroxidase subfamily.</text>
</comment>
<keyword evidence="7" id="KW-0489">Methyltransferase</keyword>
<evidence type="ECO:0000256" key="6">
    <source>
        <dbReference type="ARBA" id="ARBA00022559"/>
    </source>
</evidence>
<evidence type="ECO:0000256" key="5">
    <source>
        <dbReference type="ARBA" id="ARBA00012313"/>
    </source>
</evidence>
<evidence type="ECO:0000256" key="24">
    <source>
        <dbReference type="PIRSR" id="PIRSR600823-3"/>
    </source>
</evidence>
<evidence type="ECO:0000256" key="16">
    <source>
        <dbReference type="ARBA" id="ARBA00023004"/>
    </source>
</evidence>
<feature type="disulfide bond" evidence="26">
    <location>
        <begin position="39"/>
        <end position="119"/>
    </location>
</feature>
<dbReference type="GO" id="GO:0020037">
    <property type="term" value="F:heme binding"/>
    <property type="evidence" value="ECO:0007669"/>
    <property type="project" value="InterPro"/>
</dbReference>
<feature type="binding site" evidence="24">
    <location>
        <position position="74"/>
    </location>
    <ligand>
        <name>Ca(2+)</name>
        <dbReference type="ChEBI" id="CHEBI:29108"/>
        <label>1</label>
    </ligand>
</feature>
<comment type="function">
    <text evidence="2">Removal of H(2)O(2), oxidation of toxic reductants, biosynthesis and degradation of lignin, suberization, auxin catabolism, response to environmental stresses such as wounding, pathogen attack and oxidative stress. These functions might be dependent on each isozyme/isoform in each plant tissue.</text>
</comment>
<dbReference type="FunFam" id="1.10.520.10:FF:000001">
    <property type="entry name" value="Peroxidase"/>
    <property type="match status" value="1"/>
</dbReference>
<feature type="compositionally biased region" description="Low complexity" evidence="27">
    <location>
        <begin position="364"/>
        <end position="380"/>
    </location>
</feature>